<evidence type="ECO:0000256" key="8">
    <source>
        <dbReference type="ARBA" id="ARBA00023125"/>
    </source>
</evidence>
<gene>
    <name evidence="14" type="ORF">CALMAC_LOCUS10013</name>
</gene>
<dbReference type="SMART" id="SM00355">
    <property type="entry name" value="ZnF_C2H2"/>
    <property type="match status" value="8"/>
</dbReference>
<dbReference type="FunFam" id="3.30.160.60:FF:000255">
    <property type="entry name" value="Zinc finger and AT-hook domain containing"/>
    <property type="match status" value="1"/>
</dbReference>
<dbReference type="OrthoDB" id="6077919at2759"/>
<dbReference type="FunFam" id="3.30.160.60:FF:001668">
    <property type="entry name" value="transcriptional repressor CTCF"/>
    <property type="match status" value="1"/>
</dbReference>
<dbReference type="Pfam" id="PF00096">
    <property type="entry name" value="zf-C2H2"/>
    <property type="match status" value="4"/>
</dbReference>
<keyword evidence="10" id="KW-0539">Nucleus</keyword>
<feature type="domain" description="C2H2-type" evidence="13">
    <location>
        <begin position="179"/>
        <end position="207"/>
    </location>
</feature>
<dbReference type="InterPro" id="IPR013087">
    <property type="entry name" value="Znf_C2H2_type"/>
</dbReference>
<keyword evidence="5 11" id="KW-0863">Zinc-finger</keyword>
<dbReference type="FunFam" id="3.30.160.60:FF:002321">
    <property type="entry name" value="Putative transcriptional repressor ctcf"/>
    <property type="match status" value="1"/>
</dbReference>
<keyword evidence="3" id="KW-0479">Metal-binding</keyword>
<feature type="domain" description="C2H2-type" evidence="13">
    <location>
        <begin position="151"/>
        <end position="178"/>
    </location>
</feature>
<dbReference type="AlphaFoldDB" id="A0A653CL91"/>
<dbReference type="PANTHER" id="PTHR24399:SF23">
    <property type="entry name" value="C2H2-TYPE DOMAIN-CONTAINING PROTEIN"/>
    <property type="match status" value="1"/>
</dbReference>
<dbReference type="PANTHER" id="PTHR24399">
    <property type="entry name" value="ZINC FINGER AND BTB DOMAIN-CONTAINING"/>
    <property type="match status" value="1"/>
</dbReference>
<evidence type="ECO:0000256" key="11">
    <source>
        <dbReference type="PROSITE-ProRule" id="PRU00042"/>
    </source>
</evidence>
<dbReference type="SUPFAM" id="SSF57667">
    <property type="entry name" value="beta-beta-alpha zinc fingers"/>
    <property type="match status" value="5"/>
</dbReference>
<evidence type="ECO:0000256" key="12">
    <source>
        <dbReference type="SAM" id="MobiDB-lite"/>
    </source>
</evidence>
<evidence type="ECO:0000256" key="1">
    <source>
        <dbReference type="ARBA" id="ARBA00004123"/>
    </source>
</evidence>
<dbReference type="FunFam" id="3.30.160.60:FF:000448">
    <property type="entry name" value="RE1-silencing transcription factor A"/>
    <property type="match status" value="1"/>
</dbReference>
<dbReference type="EMBL" id="CAACVG010008135">
    <property type="protein sequence ID" value="VEN48639.1"/>
    <property type="molecule type" value="Genomic_DNA"/>
</dbReference>
<feature type="domain" description="C2H2-type" evidence="13">
    <location>
        <begin position="94"/>
        <end position="122"/>
    </location>
</feature>
<keyword evidence="6" id="KW-0862">Zinc</keyword>
<feature type="domain" description="C2H2-type" evidence="13">
    <location>
        <begin position="8"/>
        <end position="35"/>
    </location>
</feature>
<protein>
    <recommendedName>
        <fullName evidence="13">C2H2-type domain-containing protein</fullName>
    </recommendedName>
</protein>
<evidence type="ECO:0000256" key="5">
    <source>
        <dbReference type="ARBA" id="ARBA00022771"/>
    </source>
</evidence>
<sequence length="412" mass="47157">RHTHEKPHKCTECDYASVELSKLKRHIRCHTGERPYQCPHCTYASPDTFKLKRHLRIHTGEKPYVCDICQARFTQSNSLKAHKLIHNIGDKPVFQCALCPTTCGRKTDLRIHVQKLHTSDKPLKCKRCGKSFPDRYSYKLHSKSHEGEKCYKCDLCPYASISARHLESHILIHTDQKPYQCDACDQSFRQKQLLRRHQNLYHNPEYVPPAPREKTHECPECSRAFRHKGNLIRHMALHDPDPDIQRKQMELKLGRQKKIQMIDGQPVEVVPGGQICGINSEGEEEDEEDEIDMMAVEGADGQQYVVLEVIQLADGEERTMVVSGGADGTTAAAELLGEGMLDENDLNDEDVLKALETARVVTTKKEVEDEEMVEEKVSNDMKNCFGFDEEEEEDDESLHNSKNSMTLLHNID</sequence>
<evidence type="ECO:0000259" key="13">
    <source>
        <dbReference type="PROSITE" id="PS50157"/>
    </source>
</evidence>
<feature type="domain" description="C2H2-type" evidence="13">
    <location>
        <begin position="216"/>
        <end position="243"/>
    </location>
</feature>
<evidence type="ECO:0000256" key="7">
    <source>
        <dbReference type="ARBA" id="ARBA00023015"/>
    </source>
</evidence>
<evidence type="ECO:0000256" key="6">
    <source>
        <dbReference type="ARBA" id="ARBA00022833"/>
    </source>
</evidence>
<keyword evidence="4" id="KW-0677">Repeat</keyword>
<evidence type="ECO:0000256" key="2">
    <source>
        <dbReference type="ARBA" id="ARBA00006991"/>
    </source>
</evidence>
<dbReference type="GO" id="GO:0002682">
    <property type="term" value="P:regulation of immune system process"/>
    <property type="evidence" value="ECO:0007669"/>
    <property type="project" value="TreeGrafter"/>
</dbReference>
<evidence type="ECO:0000313" key="15">
    <source>
        <dbReference type="Proteomes" id="UP000410492"/>
    </source>
</evidence>
<comment type="subcellular location">
    <subcellularLocation>
        <location evidence="1">Nucleus</location>
    </subcellularLocation>
</comment>
<feature type="region of interest" description="Disordered" evidence="12">
    <location>
        <begin position="388"/>
        <end position="412"/>
    </location>
</feature>
<feature type="non-terminal residue" evidence="14">
    <location>
        <position position="1"/>
    </location>
</feature>
<evidence type="ECO:0000256" key="9">
    <source>
        <dbReference type="ARBA" id="ARBA00023163"/>
    </source>
</evidence>
<feature type="compositionally biased region" description="Polar residues" evidence="12">
    <location>
        <begin position="400"/>
        <end position="412"/>
    </location>
</feature>
<keyword evidence="8" id="KW-0238">DNA-binding</keyword>
<feature type="domain" description="C2H2-type" evidence="13">
    <location>
        <begin position="123"/>
        <end position="150"/>
    </location>
</feature>
<dbReference type="Proteomes" id="UP000410492">
    <property type="component" value="Unassembled WGS sequence"/>
</dbReference>
<comment type="similarity">
    <text evidence="2">Belongs to the krueppel C2H2-type zinc-finger protein family.</text>
</comment>
<dbReference type="GO" id="GO:0008270">
    <property type="term" value="F:zinc ion binding"/>
    <property type="evidence" value="ECO:0007669"/>
    <property type="project" value="UniProtKB-KW"/>
</dbReference>
<dbReference type="Pfam" id="PF23611">
    <property type="entry name" value="zf-C2H2_16"/>
    <property type="match status" value="1"/>
</dbReference>
<proteinExistence type="inferred from homology"/>
<dbReference type="PROSITE" id="PS00028">
    <property type="entry name" value="ZINC_FINGER_C2H2_1"/>
    <property type="match status" value="5"/>
</dbReference>
<reference evidence="14 15" key="1">
    <citation type="submission" date="2019-01" db="EMBL/GenBank/DDBJ databases">
        <authorList>
            <person name="Sayadi A."/>
        </authorList>
    </citation>
    <scope>NUCLEOTIDE SEQUENCE [LARGE SCALE GENOMIC DNA]</scope>
</reference>
<dbReference type="PROSITE" id="PS50157">
    <property type="entry name" value="ZINC_FINGER_C2H2_2"/>
    <property type="match status" value="8"/>
</dbReference>
<dbReference type="GO" id="GO:0000978">
    <property type="term" value="F:RNA polymerase II cis-regulatory region sequence-specific DNA binding"/>
    <property type="evidence" value="ECO:0007669"/>
    <property type="project" value="TreeGrafter"/>
</dbReference>
<dbReference type="GO" id="GO:0001227">
    <property type="term" value="F:DNA-binding transcription repressor activity, RNA polymerase II-specific"/>
    <property type="evidence" value="ECO:0007669"/>
    <property type="project" value="TreeGrafter"/>
</dbReference>
<feature type="domain" description="C2H2-type" evidence="13">
    <location>
        <begin position="64"/>
        <end position="92"/>
    </location>
</feature>
<keyword evidence="15" id="KW-1185">Reference proteome</keyword>
<keyword evidence="9" id="KW-0804">Transcription</keyword>
<evidence type="ECO:0000256" key="10">
    <source>
        <dbReference type="ARBA" id="ARBA00023242"/>
    </source>
</evidence>
<feature type="domain" description="C2H2-type" evidence="13">
    <location>
        <begin position="36"/>
        <end position="63"/>
    </location>
</feature>
<keyword evidence="7" id="KW-0805">Transcription regulation</keyword>
<dbReference type="Gene3D" id="3.30.160.60">
    <property type="entry name" value="Classic Zinc Finger"/>
    <property type="match status" value="7"/>
</dbReference>
<dbReference type="InterPro" id="IPR036236">
    <property type="entry name" value="Znf_C2H2_sf"/>
</dbReference>
<dbReference type="GO" id="GO:0005654">
    <property type="term" value="C:nucleoplasm"/>
    <property type="evidence" value="ECO:0007669"/>
    <property type="project" value="TreeGrafter"/>
</dbReference>
<evidence type="ECO:0000313" key="14">
    <source>
        <dbReference type="EMBL" id="VEN48639.1"/>
    </source>
</evidence>
<accession>A0A653CL91</accession>
<evidence type="ECO:0000256" key="4">
    <source>
        <dbReference type="ARBA" id="ARBA00022737"/>
    </source>
</evidence>
<evidence type="ECO:0000256" key="3">
    <source>
        <dbReference type="ARBA" id="ARBA00022723"/>
    </source>
</evidence>
<dbReference type="InterPro" id="IPR056438">
    <property type="entry name" value="Znf-C2H2_CTCF"/>
</dbReference>
<dbReference type="FunFam" id="3.30.160.60:FF:002596">
    <property type="entry name" value="Transcriptional repressor CTCF"/>
    <property type="match status" value="1"/>
</dbReference>
<dbReference type="FunFam" id="3.30.160.60:FF:000770">
    <property type="entry name" value="zinc finger protein 16"/>
    <property type="match status" value="1"/>
</dbReference>
<dbReference type="GO" id="GO:0001817">
    <property type="term" value="P:regulation of cytokine production"/>
    <property type="evidence" value="ECO:0007669"/>
    <property type="project" value="TreeGrafter"/>
</dbReference>
<organism evidence="14 15">
    <name type="scientific">Callosobruchus maculatus</name>
    <name type="common">Southern cowpea weevil</name>
    <name type="synonym">Pulse bruchid</name>
    <dbReference type="NCBI Taxonomy" id="64391"/>
    <lineage>
        <taxon>Eukaryota</taxon>
        <taxon>Metazoa</taxon>
        <taxon>Ecdysozoa</taxon>
        <taxon>Arthropoda</taxon>
        <taxon>Hexapoda</taxon>
        <taxon>Insecta</taxon>
        <taxon>Pterygota</taxon>
        <taxon>Neoptera</taxon>
        <taxon>Endopterygota</taxon>
        <taxon>Coleoptera</taxon>
        <taxon>Polyphaga</taxon>
        <taxon>Cucujiformia</taxon>
        <taxon>Chrysomeloidea</taxon>
        <taxon>Chrysomelidae</taxon>
        <taxon>Bruchinae</taxon>
        <taxon>Bruchini</taxon>
        <taxon>Callosobruchus</taxon>
    </lineage>
</organism>
<name>A0A653CL91_CALMS</name>